<protein>
    <submittedName>
        <fullName evidence="2">Uncharacterized protein</fullName>
    </submittedName>
</protein>
<keyword evidence="1" id="KW-0812">Transmembrane</keyword>
<feature type="transmembrane region" description="Helical" evidence="1">
    <location>
        <begin position="86"/>
        <end position="106"/>
    </location>
</feature>
<feature type="transmembrane region" description="Helical" evidence="1">
    <location>
        <begin position="324"/>
        <end position="342"/>
    </location>
</feature>
<dbReference type="InterPro" id="IPR043745">
    <property type="entry name" value="DUF5690"/>
</dbReference>
<keyword evidence="1" id="KW-1133">Transmembrane helix</keyword>
<organism evidence="2 3">
    <name type="scientific">Dyadobacter beijingensis</name>
    <dbReference type="NCBI Taxonomy" id="365489"/>
    <lineage>
        <taxon>Bacteria</taxon>
        <taxon>Pseudomonadati</taxon>
        <taxon>Bacteroidota</taxon>
        <taxon>Cytophagia</taxon>
        <taxon>Cytophagales</taxon>
        <taxon>Spirosomataceae</taxon>
        <taxon>Dyadobacter</taxon>
    </lineage>
</organism>
<feature type="transmembrane region" description="Helical" evidence="1">
    <location>
        <begin position="174"/>
        <end position="195"/>
    </location>
</feature>
<feature type="transmembrane region" description="Helical" evidence="1">
    <location>
        <begin position="112"/>
        <end position="133"/>
    </location>
</feature>
<feature type="transmembrane region" description="Helical" evidence="1">
    <location>
        <begin position="15"/>
        <end position="36"/>
    </location>
</feature>
<dbReference type="RefSeq" id="WP_019940147.1">
    <property type="nucleotide sequence ID" value="NZ_BMLI01000002.1"/>
</dbReference>
<evidence type="ECO:0000256" key="1">
    <source>
        <dbReference type="SAM" id="Phobius"/>
    </source>
</evidence>
<name>A0ABQ2I5W1_9BACT</name>
<evidence type="ECO:0000313" key="3">
    <source>
        <dbReference type="Proteomes" id="UP000632339"/>
    </source>
</evidence>
<feature type="transmembrane region" description="Helical" evidence="1">
    <location>
        <begin position="56"/>
        <end position="74"/>
    </location>
</feature>
<feature type="transmembrane region" description="Helical" evidence="1">
    <location>
        <begin position="362"/>
        <end position="380"/>
    </location>
</feature>
<dbReference type="EMBL" id="BMLI01000002">
    <property type="protein sequence ID" value="GGM98578.1"/>
    <property type="molecule type" value="Genomic_DNA"/>
</dbReference>
<accession>A0ABQ2I5W1</accession>
<feature type="transmembrane region" description="Helical" evidence="1">
    <location>
        <begin position="298"/>
        <end position="318"/>
    </location>
</feature>
<dbReference type="Pfam" id="PF18943">
    <property type="entry name" value="DUF5690"/>
    <property type="match status" value="1"/>
</dbReference>
<keyword evidence="3" id="KW-1185">Reference proteome</keyword>
<feature type="transmembrane region" description="Helical" evidence="1">
    <location>
        <begin position="263"/>
        <end position="289"/>
    </location>
</feature>
<feature type="transmembrane region" description="Helical" evidence="1">
    <location>
        <begin position="145"/>
        <end position="168"/>
    </location>
</feature>
<feature type="transmembrane region" description="Helical" evidence="1">
    <location>
        <begin position="222"/>
        <end position="243"/>
    </location>
</feature>
<keyword evidence="1" id="KW-0472">Membrane</keyword>
<evidence type="ECO:0000313" key="2">
    <source>
        <dbReference type="EMBL" id="GGM98578.1"/>
    </source>
</evidence>
<gene>
    <name evidence="2" type="ORF">GCM10010967_35540</name>
</gene>
<reference evidence="3" key="1">
    <citation type="journal article" date="2019" name="Int. J. Syst. Evol. Microbiol.">
        <title>The Global Catalogue of Microorganisms (GCM) 10K type strain sequencing project: providing services to taxonomists for standard genome sequencing and annotation.</title>
        <authorList>
            <consortium name="The Broad Institute Genomics Platform"/>
            <consortium name="The Broad Institute Genome Sequencing Center for Infectious Disease"/>
            <person name="Wu L."/>
            <person name="Ma J."/>
        </authorList>
    </citation>
    <scope>NUCLEOTIDE SEQUENCE [LARGE SCALE GENOMIC DNA]</scope>
    <source>
        <strain evidence="3">CGMCC 1.6375</strain>
    </source>
</reference>
<sequence>MEHMRLKEALTRSNTFFICWALIASFGAYFCMYAFRKPFNAGLYQGLELGEVSYKAVLIIAQVAGYTLSKFAGIKVISELRHSARVKLVIGLILVAELALLFFGLVPYPYNFVFLFMNGLPLGMVWGVVFSFLEGRRFTEMLSMGLNISVVVASGILKTIYIEVHAIFPAVSEFWMPFLMGLIFLPLFLVFVWMLSVIPQPTAEDIALRTERVPMTSADKRLVMRQFGLPIVCLVVFYATLVVVRDFRDNFTIEIWNEIDAHWGSGVLTTTEMITGIVVLVIIGALAFVRDNLTGFRLAYLILFVGITLIGVGTLLFEKAVINGFYWMLLVGLGLFLAYTILQTVVFERMIALYRIKANAGYFVYICESIGYMGSVGLLLYKEFFMKDLSWSRVLMQFSYLQFVLGLLLLAASNIYFDKYRTGRPAEKSGPPLAAA</sequence>
<dbReference type="Proteomes" id="UP000632339">
    <property type="component" value="Unassembled WGS sequence"/>
</dbReference>
<proteinExistence type="predicted"/>
<feature type="transmembrane region" description="Helical" evidence="1">
    <location>
        <begin position="400"/>
        <end position="417"/>
    </location>
</feature>
<comment type="caution">
    <text evidence="2">The sequence shown here is derived from an EMBL/GenBank/DDBJ whole genome shotgun (WGS) entry which is preliminary data.</text>
</comment>